<dbReference type="InterPro" id="IPR002347">
    <property type="entry name" value="SDR_fam"/>
</dbReference>
<comment type="similarity">
    <text evidence="1">Belongs to the short-chain dehydrogenases/reductases (SDR) family.</text>
</comment>
<dbReference type="InterPro" id="IPR045309">
    <property type="entry name" value="ABA2-like"/>
</dbReference>
<dbReference type="CDD" id="cd05326">
    <property type="entry name" value="secoisolariciresinol-DH_like_SDR_c"/>
    <property type="match status" value="1"/>
</dbReference>
<evidence type="ECO:0000256" key="2">
    <source>
        <dbReference type="ARBA" id="ARBA00023002"/>
    </source>
</evidence>
<dbReference type="NCBIfam" id="NF005559">
    <property type="entry name" value="PRK07231.1"/>
    <property type="match status" value="1"/>
</dbReference>
<dbReference type="PANTHER" id="PTHR43180:SF30">
    <property type="entry name" value="MOMILACTONE A SYNTHASE"/>
    <property type="match status" value="1"/>
</dbReference>
<dbReference type="FunFam" id="3.40.50.720:FF:000084">
    <property type="entry name" value="Short-chain dehydrogenase reductase"/>
    <property type="match status" value="1"/>
</dbReference>
<accession>A0A443PS06</accession>
<dbReference type="Gene3D" id="3.40.50.720">
    <property type="entry name" value="NAD(P)-binding Rossmann-like Domain"/>
    <property type="match status" value="1"/>
</dbReference>
<proteinExistence type="inferred from homology"/>
<organism evidence="3 4">
    <name type="scientific">Cinnamomum micranthum f. kanehirae</name>
    <dbReference type="NCBI Taxonomy" id="337451"/>
    <lineage>
        <taxon>Eukaryota</taxon>
        <taxon>Viridiplantae</taxon>
        <taxon>Streptophyta</taxon>
        <taxon>Embryophyta</taxon>
        <taxon>Tracheophyta</taxon>
        <taxon>Spermatophyta</taxon>
        <taxon>Magnoliopsida</taxon>
        <taxon>Magnoliidae</taxon>
        <taxon>Laurales</taxon>
        <taxon>Lauraceae</taxon>
        <taxon>Cinnamomum</taxon>
    </lineage>
</organism>
<evidence type="ECO:0000256" key="1">
    <source>
        <dbReference type="ARBA" id="ARBA00006484"/>
    </source>
</evidence>
<dbReference type="PRINTS" id="PR00080">
    <property type="entry name" value="SDRFAMILY"/>
</dbReference>
<dbReference type="Pfam" id="PF13561">
    <property type="entry name" value="adh_short_C2"/>
    <property type="match status" value="1"/>
</dbReference>
<reference evidence="3 4" key="1">
    <citation type="journal article" date="2019" name="Nat. Plants">
        <title>Stout camphor tree genome fills gaps in understanding of flowering plant genome evolution.</title>
        <authorList>
            <person name="Chaw S.M."/>
            <person name="Liu Y.C."/>
            <person name="Wu Y.W."/>
            <person name="Wang H.Y."/>
            <person name="Lin C.I."/>
            <person name="Wu C.S."/>
            <person name="Ke H.M."/>
            <person name="Chang L.Y."/>
            <person name="Hsu C.Y."/>
            <person name="Yang H.T."/>
            <person name="Sudianto E."/>
            <person name="Hsu M.H."/>
            <person name="Wu K.P."/>
            <person name="Wang L.N."/>
            <person name="Leebens-Mack J.H."/>
            <person name="Tsai I.J."/>
        </authorList>
    </citation>
    <scope>NUCLEOTIDE SEQUENCE [LARGE SCALE GENOMIC DNA]</scope>
    <source>
        <strain evidence="4">cv. Chaw 1501</strain>
        <tissue evidence="3">Young leaves</tissue>
    </source>
</reference>
<evidence type="ECO:0000313" key="3">
    <source>
        <dbReference type="EMBL" id="RWR93546.1"/>
    </source>
</evidence>
<dbReference type="SUPFAM" id="SSF51735">
    <property type="entry name" value="NAD(P)-binding Rossmann-fold domains"/>
    <property type="match status" value="1"/>
</dbReference>
<dbReference type="GO" id="GO:0016616">
    <property type="term" value="F:oxidoreductase activity, acting on the CH-OH group of donors, NAD or NADP as acceptor"/>
    <property type="evidence" value="ECO:0007669"/>
    <property type="project" value="InterPro"/>
</dbReference>
<keyword evidence="2" id="KW-0560">Oxidoreductase</keyword>
<dbReference type="Proteomes" id="UP000283530">
    <property type="component" value="Unassembled WGS sequence"/>
</dbReference>
<dbReference type="STRING" id="337451.A0A443PS06"/>
<protein>
    <submittedName>
        <fullName evidence="3">Short-chain dehydrogenase/reductase SDR</fullName>
    </submittedName>
</protein>
<name>A0A443PS06_9MAGN</name>
<dbReference type="OrthoDB" id="294295at2759"/>
<sequence>MGSSFVLSLVSRRLEGKVAIITGGASGIGSCTAKLFSQHGAKVVIADLNEEMGQAVCKELGPQVASFIHCDVTKEDCVQNAVDETVSKHGKLDIMFNNAGIFDAYKPSIVESDKSDFERVLSTNVIGVFLGTKHAARVMIPARRGSIINTSSVASIMGGLAPHAYTSSKHAVVGLTRNAAIELGQFGIRVNSVGPYVVPTPLATSAFNQGKEEIAKKAGACSILRGVLLDAQDIAQAAIYLGSDESRYVNGQNLMVDGGNTQTNAALLPAMTS</sequence>
<dbReference type="InterPro" id="IPR036291">
    <property type="entry name" value="NAD(P)-bd_dom_sf"/>
</dbReference>
<dbReference type="EMBL" id="QPKB01000010">
    <property type="protein sequence ID" value="RWR93546.1"/>
    <property type="molecule type" value="Genomic_DNA"/>
</dbReference>
<dbReference type="PANTHER" id="PTHR43180">
    <property type="entry name" value="3-OXOACYL-(ACYL-CARRIER-PROTEIN) REDUCTASE (AFU_ORTHOLOGUE AFUA_6G11210)"/>
    <property type="match status" value="1"/>
</dbReference>
<dbReference type="AlphaFoldDB" id="A0A443PS06"/>
<comment type="caution">
    <text evidence="3">The sequence shown here is derived from an EMBL/GenBank/DDBJ whole genome shotgun (WGS) entry which is preliminary data.</text>
</comment>
<dbReference type="PRINTS" id="PR00081">
    <property type="entry name" value="GDHRDH"/>
</dbReference>
<keyword evidence="4" id="KW-1185">Reference proteome</keyword>
<gene>
    <name evidence="3" type="ORF">CKAN_02280500</name>
</gene>
<evidence type="ECO:0000313" key="4">
    <source>
        <dbReference type="Proteomes" id="UP000283530"/>
    </source>
</evidence>